<dbReference type="EMBL" id="ML213603">
    <property type="protein sequence ID" value="TFK38465.1"/>
    <property type="molecule type" value="Genomic_DNA"/>
</dbReference>
<protein>
    <submittedName>
        <fullName evidence="2">Uncharacterized protein</fullName>
    </submittedName>
</protein>
<organism evidence="2 3">
    <name type="scientific">Crucibulum laeve</name>
    <dbReference type="NCBI Taxonomy" id="68775"/>
    <lineage>
        <taxon>Eukaryota</taxon>
        <taxon>Fungi</taxon>
        <taxon>Dikarya</taxon>
        <taxon>Basidiomycota</taxon>
        <taxon>Agaricomycotina</taxon>
        <taxon>Agaricomycetes</taxon>
        <taxon>Agaricomycetidae</taxon>
        <taxon>Agaricales</taxon>
        <taxon>Agaricineae</taxon>
        <taxon>Nidulariaceae</taxon>
        <taxon>Crucibulum</taxon>
    </lineage>
</organism>
<dbReference type="AlphaFoldDB" id="A0A5C3M0E4"/>
<feature type="region of interest" description="Disordered" evidence="1">
    <location>
        <begin position="507"/>
        <end position="594"/>
    </location>
</feature>
<keyword evidence="3" id="KW-1185">Reference proteome</keyword>
<name>A0A5C3M0E4_9AGAR</name>
<accession>A0A5C3M0E4</accession>
<feature type="compositionally biased region" description="Polar residues" evidence="1">
    <location>
        <begin position="423"/>
        <end position="434"/>
    </location>
</feature>
<dbReference type="Proteomes" id="UP000308652">
    <property type="component" value="Unassembled WGS sequence"/>
</dbReference>
<feature type="region of interest" description="Disordered" evidence="1">
    <location>
        <begin position="413"/>
        <end position="434"/>
    </location>
</feature>
<evidence type="ECO:0000313" key="3">
    <source>
        <dbReference type="Proteomes" id="UP000308652"/>
    </source>
</evidence>
<proteinExistence type="predicted"/>
<evidence type="ECO:0000313" key="2">
    <source>
        <dbReference type="EMBL" id="TFK38465.1"/>
    </source>
</evidence>
<sequence length="610" mass="66706">MKLPEGIIDPPSAEFIASLPTTKEGLMDLMFELLLPLRQMSEHYLVTYDIPAELVTLEEGKDFVEDGTPRPARSAFRSFCQNIISVLPTDIESTPAAQFHVMGNLLKEVKHHPFMIVECINPGAPTPPEPLVMSVASSGGVKRQIVPQEIVHGGNILVDNEKGFAFEADFMPDVSSILHHYGFQDPFKVTFTPDDRAIKPETVNCSLDKAYLNGKYLTGIALPDLKEYPTLPKSIPKKRKHRKVPHVDSPEDVVYFVRQHMACNPDLELAIIEEYEAEKRRSHWSQSKYAEEPVAMDITADVAESIGVHYRTDAPLSNTASTENIASTGNTTPTEDISTPSTATVSLPPIISLSTQQSTSTSVTGPPISNSGLATSNVLKRSDAFIDFKTYRPTMRDKADLQRLSWPIVTRNTAPPCSLSGVAPSSLTHSTRDTPQQELVQSSTQRNARLAAADGAASSAEDHANVTSSTDQMDVNIVQSSAMLRGEVPAVSLRNLRRSATTRLTRQTDAIVVDRPEPRVTRSRTSNITDSAREHPTPTTKSVVSNAGKKRARDDDDEPDTRPGTRLRVQATPEASTSGAAQVPQRVTRSKGVKSLLKAVADGLKGKKRY</sequence>
<evidence type="ECO:0000256" key="1">
    <source>
        <dbReference type="SAM" id="MobiDB-lite"/>
    </source>
</evidence>
<feature type="region of interest" description="Disordered" evidence="1">
    <location>
        <begin position="319"/>
        <end position="345"/>
    </location>
</feature>
<gene>
    <name evidence="2" type="ORF">BDQ12DRAFT_723310</name>
</gene>
<reference evidence="2 3" key="1">
    <citation type="journal article" date="2019" name="Nat. Ecol. Evol.">
        <title>Megaphylogeny resolves global patterns of mushroom evolution.</title>
        <authorList>
            <person name="Varga T."/>
            <person name="Krizsan K."/>
            <person name="Foldi C."/>
            <person name="Dima B."/>
            <person name="Sanchez-Garcia M."/>
            <person name="Sanchez-Ramirez S."/>
            <person name="Szollosi G.J."/>
            <person name="Szarkandi J.G."/>
            <person name="Papp V."/>
            <person name="Albert L."/>
            <person name="Andreopoulos W."/>
            <person name="Angelini C."/>
            <person name="Antonin V."/>
            <person name="Barry K.W."/>
            <person name="Bougher N.L."/>
            <person name="Buchanan P."/>
            <person name="Buyck B."/>
            <person name="Bense V."/>
            <person name="Catcheside P."/>
            <person name="Chovatia M."/>
            <person name="Cooper J."/>
            <person name="Damon W."/>
            <person name="Desjardin D."/>
            <person name="Finy P."/>
            <person name="Geml J."/>
            <person name="Haridas S."/>
            <person name="Hughes K."/>
            <person name="Justo A."/>
            <person name="Karasinski D."/>
            <person name="Kautmanova I."/>
            <person name="Kiss B."/>
            <person name="Kocsube S."/>
            <person name="Kotiranta H."/>
            <person name="LaButti K.M."/>
            <person name="Lechner B.E."/>
            <person name="Liimatainen K."/>
            <person name="Lipzen A."/>
            <person name="Lukacs Z."/>
            <person name="Mihaltcheva S."/>
            <person name="Morgado L.N."/>
            <person name="Niskanen T."/>
            <person name="Noordeloos M.E."/>
            <person name="Ohm R.A."/>
            <person name="Ortiz-Santana B."/>
            <person name="Ovrebo C."/>
            <person name="Racz N."/>
            <person name="Riley R."/>
            <person name="Savchenko A."/>
            <person name="Shiryaev A."/>
            <person name="Soop K."/>
            <person name="Spirin V."/>
            <person name="Szebenyi C."/>
            <person name="Tomsovsky M."/>
            <person name="Tulloss R.E."/>
            <person name="Uehling J."/>
            <person name="Grigoriev I.V."/>
            <person name="Vagvolgyi C."/>
            <person name="Papp T."/>
            <person name="Martin F.M."/>
            <person name="Miettinen O."/>
            <person name="Hibbett D.S."/>
            <person name="Nagy L.G."/>
        </authorList>
    </citation>
    <scope>NUCLEOTIDE SEQUENCE [LARGE SCALE GENOMIC DNA]</scope>
    <source>
        <strain evidence="2 3">CBS 166.37</strain>
    </source>
</reference>